<comment type="similarity">
    <text evidence="1 2">Belongs to the phD/YefM antitoxin family.</text>
</comment>
<dbReference type="NCBIfam" id="TIGR01552">
    <property type="entry name" value="phd_fam"/>
    <property type="match status" value="1"/>
</dbReference>
<reference evidence="3 4" key="1">
    <citation type="submission" date="2024-01" db="EMBL/GenBank/DDBJ databases">
        <title>Draft genome sequences of three bacterial strains isolated from Acacia saligna represent a potential new species within the genus Rhizobium.</title>
        <authorList>
            <person name="Tambong J.T."/>
            <person name="Mnasri B."/>
        </authorList>
    </citation>
    <scope>NUCLEOTIDE SEQUENCE [LARGE SCALE GENOMIC DNA]</scope>
    <source>
        <strain evidence="3 4">1AS12I</strain>
    </source>
</reference>
<dbReference type="InterPro" id="IPR006442">
    <property type="entry name" value="Antitoxin_Phd/YefM"/>
</dbReference>
<dbReference type="Proteomes" id="UP001531129">
    <property type="component" value="Unassembled WGS sequence"/>
</dbReference>
<gene>
    <name evidence="3" type="ORF">V8Q02_22285</name>
</gene>
<dbReference type="Gene3D" id="3.40.1620.10">
    <property type="entry name" value="YefM-like domain"/>
    <property type="match status" value="1"/>
</dbReference>
<accession>A0ABU8CPD8</accession>
<evidence type="ECO:0000256" key="2">
    <source>
        <dbReference type="RuleBase" id="RU362080"/>
    </source>
</evidence>
<keyword evidence="4" id="KW-1185">Reference proteome</keyword>
<dbReference type="EMBL" id="JBAMYC010000013">
    <property type="protein sequence ID" value="MEI1250706.1"/>
    <property type="molecule type" value="Genomic_DNA"/>
</dbReference>
<evidence type="ECO:0000256" key="1">
    <source>
        <dbReference type="ARBA" id="ARBA00009981"/>
    </source>
</evidence>
<evidence type="ECO:0000313" key="4">
    <source>
        <dbReference type="Proteomes" id="UP001531129"/>
    </source>
</evidence>
<comment type="caution">
    <text evidence="3">The sequence shown here is derived from an EMBL/GenBank/DDBJ whole genome shotgun (WGS) entry which is preliminary data.</text>
</comment>
<dbReference type="SUPFAM" id="SSF143120">
    <property type="entry name" value="YefM-like"/>
    <property type="match status" value="1"/>
</dbReference>
<comment type="function">
    <text evidence="2">Antitoxin component of a type II toxin-antitoxin (TA) system.</text>
</comment>
<protein>
    <recommendedName>
        <fullName evidence="2">Antitoxin</fullName>
    </recommendedName>
</protein>
<dbReference type="InterPro" id="IPR036165">
    <property type="entry name" value="YefM-like_sf"/>
</dbReference>
<organism evidence="3 4">
    <name type="scientific">Rhizobium aouanii</name>
    <dbReference type="NCBI Taxonomy" id="3118145"/>
    <lineage>
        <taxon>Bacteria</taxon>
        <taxon>Pseudomonadati</taxon>
        <taxon>Pseudomonadota</taxon>
        <taxon>Alphaproteobacteria</taxon>
        <taxon>Hyphomicrobiales</taxon>
        <taxon>Rhizobiaceae</taxon>
        <taxon>Rhizobium/Agrobacterium group</taxon>
        <taxon>Rhizobium</taxon>
    </lineage>
</organism>
<name>A0ABU8CPD8_9HYPH</name>
<evidence type="ECO:0000313" key="3">
    <source>
        <dbReference type="EMBL" id="MEI1250706.1"/>
    </source>
</evidence>
<proteinExistence type="inferred from homology"/>
<sequence length="98" mass="11053">MEWQLQDAKNQFSKMVQKARQEGPQVVTVRGERTAVVLSARDYDALRAGRPTLVDDLLGGPAWDDELADAVEARNKTPSRDVSLLRYNKKILTIKLND</sequence>
<dbReference type="RefSeq" id="WP_335914397.1">
    <property type="nucleotide sequence ID" value="NZ_JBAMYB010000013.1"/>
</dbReference>
<dbReference type="Pfam" id="PF02604">
    <property type="entry name" value="PhdYeFM_antitox"/>
    <property type="match status" value="1"/>
</dbReference>